<dbReference type="AlphaFoldDB" id="A0A8J5WFF2"/>
<reference evidence="2" key="2">
    <citation type="submission" date="2021-02" db="EMBL/GenBank/DDBJ databases">
        <authorList>
            <person name="Kimball J.A."/>
            <person name="Haas M.W."/>
            <person name="Macchietto M."/>
            <person name="Kono T."/>
            <person name="Duquette J."/>
            <person name="Shao M."/>
        </authorList>
    </citation>
    <scope>NUCLEOTIDE SEQUENCE</scope>
    <source>
        <tissue evidence="2">Fresh leaf tissue</tissue>
    </source>
</reference>
<keyword evidence="3" id="KW-1185">Reference proteome</keyword>
<evidence type="ECO:0000256" key="1">
    <source>
        <dbReference type="SAM" id="MobiDB-lite"/>
    </source>
</evidence>
<evidence type="ECO:0000313" key="2">
    <source>
        <dbReference type="EMBL" id="KAG8087287.1"/>
    </source>
</evidence>
<protein>
    <submittedName>
        <fullName evidence="2">Uncharacterized protein</fullName>
    </submittedName>
</protein>
<reference evidence="2" key="1">
    <citation type="journal article" date="2021" name="bioRxiv">
        <title>Whole Genome Assembly and Annotation of Northern Wild Rice, Zizania palustris L., Supports a Whole Genome Duplication in the Zizania Genus.</title>
        <authorList>
            <person name="Haas M."/>
            <person name="Kono T."/>
            <person name="Macchietto M."/>
            <person name="Millas R."/>
            <person name="McGilp L."/>
            <person name="Shao M."/>
            <person name="Duquette J."/>
            <person name="Hirsch C.N."/>
            <person name="Kimball J."/>
        </authorList>
    </citation>
    <scope>NUCLEOTIDE SEQUENCE</scope>
    <source>
        <tissue evidence="2">Fresh leaf tissue</tissue>
    </source>
</reference>
<organism evidence="2 3">
    <name type="scientific">Zizania palustris</name>
    <name type="common">Northern wild rice</name>
    <dbReference type="NCBI Taxonomy" id="103762"/>
    <lineage>
        <taxon>Eukaryota</taxon>
        <taxon>Viridiplantae</taxon>
        <taxon>Streptophyta</taxon>
        <taxon>Embryophyta</taxon>
        <taxon>Tracheophyta</taxon>
        <taxon>Spermatophyta</taxon>
        <taxon>Magnoliopsida</taxon>
        <taxon>Liliopsida</taxon>
        <taxon>Poales</taxon>
        <taxon>Poaceae</taxon>
        <taxon>BOP clade</taxon>
        <taxon>Oryzoideae</taxon>
        <taxon>Oryzeae</taxon>
        <taxon>Zizaniinae</taxon>
        <taxon>Zizania</taxon>
    </lineage>
</organism>
<dbReference type="EMBL" id="JAAALK010000082">
    <property type="protein sequence ID" value="KAG8087287.1"/>
    <property type="molecule type" value="Genomic_DNA"/>
</dbReference>
<gene>
    <name evidence="2" type="ORF">GUJ93_ZPchr0010g7595</name>
</gene>
<accession>A0A8J5WFF2</accession>
<name>A0A8J5WFF2_ZIZPA</name>
<feature type="region of interest" description="Disordered" evidence="1">
    <location>
        <begin position="1"/>
        <end position="28"/>
    </location>
</feature>
<dbReference type="Proteomes" id="UP000729402">
    <property type="component" value="Unassembled WGS sequence"/>
</dbReference>
<proteinExistence type="predicted"/>
<evidence type="ECO:0000313" key="3">
    <source>
        <dbReference type="Proteomes" id="UP000729402"/>
    </source>
</evidence>
<comment type="caution">
    <text evidence="2">The sequence shown here is derived from an EMBL/GenBank/DDBJ whole genome shotgun (WGS) entry which is preliminary data.</text>
</comment>
<sequence>MARATGNREAWAGDGGTNQRQRGEPAMTTRSTMVRSCGAHDGLQAFLRGGTVARKEEQRSGRANMEMVATQWAATWVSIAEVMMLAVELGLQSLNASPFCMRPTEPPFPPGEEALLGSGDTTSSAFSGSAEYGEYRNFFELPAGTQDSFTILLPVIHFSRIFMRVLPFRPLIPESCHK</sequence>